<evidence type="ECO:0000313" key="2">
    <source>
        <dbReference type="EMBL" id="CAL1239243.1"/>
    </source>
</evidence>
<accession>A0ABP1C508</accession>
<gene>
    <name evidence="2" type="ORF">MECH1_V1_0467</name>
</gene>
<keyword evidence="1" id="KW-0175">Coiled coil</keyword>
<evidence type="ECO:0000256" key="1">
    <source>
        <dbReference type="SAM" id="Coils"/>
    </source>
</evidence>
<sequence length="86" mass="9943">MNLKEELETFRESLLQQRDALIVQLNLAKLEAREEWQQAESKLEQLKAKLDTAAREAKDASDDVWASAKVLGEEIKSAYERIKNRL</sequence>
<evidence type="ECO:0008006" key="4">
    <source>
        <dbReference type="Google" id="ProtNLM"/>
    </source>
</evidence>
<keyword evidence="3" id="KW-1185">Reference proteome</keyword>
<dbReference type="RefSeq" id="WP_348758823.1">
    <property type="nucleotide sequence ID" value="NZ_OZ026884.1"/>
</dbReference>
<dbReference type="EMBL" id="OZ026884">
    <property type="protein sequence ID" value="CAL1239243.1"/>
    <property type="molecule type" value="Genomic_DNA"/>
</dbReference>
<reference evidence="2 3" key="1">
    <citation type="submission" date="2024-04" db="EMBL/GenBank/DDBJ databases">
        <authorList>
            <person name="Cremers G."/>
        </authorList>
    </citation>
    <scope>NUCLEOTIDE SEQUENCE [LARGE SCALE GENOMIC DNA]</scope>
    <source>
        <strain evidence="2">MeCH1-AG</strain>
    </source>
</reference>
<name>A0ABP1C508_9GAMM</name>
<proteinExistence type="predicted"/>
<feature type="coiled-coil region" evidence="1">
    <location>
        <begin position="29"/>
        <end position="63"/>
    </location>
</feature>
<protein>
    <recommendedName>
        <fullName evidence="4">Coiled coil domain-containing protein</fullName>
    </recommendedName>
</protein>
<organism evidence="2 3">
    <name type="scientific">Candidatus Methylocalor cossyra</name>
    <dbReference type="NCBI Taxonomy" id="3108543"/>
    <lineage>
        <taxon>Bacteria</taxon>
        <taxon>Pseudomonadati</taxon>
        <taxon>Pseudomonadota</taxon>
        <taxon>Gammaproteobacteria</taxon>
        <taxon>Methylococcales</taxon>
        <taxon>Methylococcaceae</taxon>
        <taxon>Candidatus Methylocalor</taxon>
    </lineage>
</organism>
<dbReference type="Proteomes" id="UP001497493">
    <property type="component" value="Chromosome"/>
</dbReference>
<evidence type="ECO:0000313" key="3">
    <source>
        <dbReference type="Proteomes" id="UP001497493"/>
    </source>
</evidence>